<evidence type="ECO:0000256" key="5">
    <source>
        <dbReference type="ARBA" id="ARBA00022692"/>
    </source>
</evidence>
<evidence type="ECO:0000256" key="2">
    <source>
        <dbReference type="ARBA" id="ARBA00009598"/>
    </source>
</evidence>
<dbReference type="InterPro" id="IPR000849">
    <property type="entry name" value="Sugar_P_transporter"/>
</dbReference>
<dbReference type="PROSITE" id="PS50850">
    <property type="entry name" value="MFS"/>
    <property type="match status" value="1"/>
</dbReference>
<feature type="transmembrane region" description="Helical" evidence="10">
    <location>
        <begin position="465"/>
        <end position="488"/>
    </location>
</feature>
<proteinExistence type="inferred from homology"/>
<evidence type="ECO:0000313" key="13">
    <source>
        <dbReference type="Proteomes" id="UP001497525"/>
    </source>
</evidence>
<keyword evidence="6 10" id="KW-1133">Transmembrane helix</keyword>
<evidence type="ECO:0000256" key="6">
    <source>
        <dbReference type="ARBA" id="ARBA00022989"/>
    </source>
</evidence>
<evidence type="ECO:0000256" key="10">
    <source>
        <dbReference type="SAM" id="Phobius"/>
    </source>
</evidence>
<feature type="transmembrane region" description="Helical" evidence="10">
    <location>
        <begin position="340"/>
        <end position="360"/>
    </location>
</feature>
<dbReference type="InterPro" id="IPR020846">
    <property type="entry name" value="MFS_dom"/>
</dbReference>
<feature type="transmembrane region" description="Helical" evidence="10">
    <location>
        <begin position="308"/>
        <end position="328"/>
    </location>
</feature>
<dbReference type="GO" id="GO:0061513">
    <property type="term" value="F:glucose 6-phosphate:phosphate antiporter activity"/>
    <property type="evidence" value="ECO:0007669"/>
    <property type="project" value="TreeGrafter"/>
</dbReference>
<dbReference type="InterPro" id="IPR036259">
    <property type="entry name" value="MFS_trans_sf"/>
</dbReference>
<dbReference type="GO" id="GO:0005789">
    <property type="term" value="C:endoplasmic reticulum membrane"/>
    <property type="evidence" value="ECO:0007669"/>
    <property type="project" value="TreeGrafter"/>
</dbReference>
<dbReference type="GO" id="GO:0035435">
    <property type="term" value="P:phosphate ion transmembrane transport"/>
    <property type="evidence" value="ECO:0007669"/>
    <property type="project" value="TreeGrafter"/>
</dbReference>
<keyword evidence="4" id="KW-0762">Sugar transport</keyword>
<name>A0AAV2TVQ3_CALDB</name>
<keyword evidence="3" id="KW-0813">Transport</keyword>
<dbReference type="Proteomes" id="UP001497525">
    <property type="component" value="Unassembled WGS sequence"/>
</dbReference>
<dbReference type="InterPro" id="IPR011701">
    <property type="entry name" value="MFS"/>
</dbReference>
<evidence type="ECO:0000256" key="7">
    <source>
        <dbReference type="ARBA" id="ARBA00023136"/>
    </source>
</evidence>
<feature type="transmembrane region" description="Helical" evidence="10">
    <location>
        <begin position="367"/>
        <end position="385"/>
    </location>
</feature>
<dbReference type="Pfam" id="PF07690">
    <property type="entry name" value="MFS_1"/>
    <property type="match status" value="1"/>
</dbReference>
<dbReference type="PIRSF" id="PIRSF002808">
    <property type="entry name" value="Hexose_phosphate_transp"/>
    <property type="match status" value="1"/>
</dbReference>
<feature type="transmembrane region" description="Helical" evidence="10">
    <location>
        <begin position="180"/>
        <end position="205"/>
    </location>
</feature>
<reference evidence="12" key="1">
    <citation type="submission" date="2024-06" db="EMBL/GenBank/DDBJ databases">
        <authorList>
            <person name="Liu X."/>
            <person name="Lenzi L."/>
            <person name="Haldenby T S."/>
            <person name="Uol C."/>
        </authorList>
    </citation>
    <scope>NUCLEOTIDE SEQUENCE</scope>
</reference>
<dbReference type="AlphaFoldDB" id="A0AAV2TVQ3"/>
<dbReference type="PANTHER" id="PTHR43184">
    <property type="entry name" value="MAJOR FACILITATOR SUPERFAMILY TRANSPORTER 16, ISOFORM B"/>
    <property type="match status" value="1"/>
</dbReference>
<feature type="transmembrane region" description="Helical" evidence="10">
    <location>
        <begin position="391"/>
        <end position="413"/>
    </location>
</feature>
<evidence type="ECO:0000313" key="12">
    <source>
        <dbReference type="EMBL" id="CAL5139447.1"/>
    </source>
</evidence>
<feature type="transmembrane region" description="Helical" evidence="10">
    <location>
        <begin position="21"/>
        <end position="41"/>
    </location>
</feature>
<accession>A0AAV2TVQ3</accession>
<evidence type="ECO:0000256" key="9">
    <source>
        <dbReference type="ARBA" id="ARBA00042039"/>
    </source>
</evidence>
<feature type="transmembrane region" description="Helical" evidence="10">
    <location>
        <begin position="119"/>
        <end position="139"/>
    </location>
</feature>
<evidence type="ECO:0000259" key="11">
    <source>
        <dbReference type="PROSITE" id="PS50850"/>
    </source>
</evidence>
<feature type="domain" description="Major facilitator superfamily (MFS) profile" evidence="11">
    <location>
        <begin position="23"/>
        <end position="491"/>
    </location>
</feature>
<evidence type="ECO:0000256" key="8">
    <source>
        <dbReference type="ARBA" id="ARBA00041091"/>
    </source>
</evidence>
<keyword evidence="5 10" id="KW-0812">Transmembrane</keyword>
<feature type="transmembrane region" description="Helical" evidence="10">
    <location>
        <begin position="434"/>
        <end position="453"/>
    </location>
</feature>
<evidence type="ECO:0000256" key="1">
    <source>
        <dbReference type="ARBA" id="ARBA00004141"/>
    </source>
</evidence>
<comment type="caution">
    <text evidence="12">The sequence shown here is derived from an EMBL/GenBank/DDBJ whole genome shotgun (WGS) entry which is preliminary data.</text>
</comment>
<comment type="similarity">
    <text evidence="2">Belongs to the major facilitator superfamily. Organophosphate:Pi antiporter (OPA) (TC 2.A.1.4) family.</text>
</comment>
<dbReference type="EMBL" id="CAXLJL010000601">
    <property type="protein sequence ID" value="CAL5139447.1"/>
    <property type="molecule type" value="Genomic_DNA"/>
</dbReference>
<gene>
    <name evidence="12" type="ORF">CDAUBV1_LOCUS14461</name>
</gene>
<feature type="transmembrane region" description="Helical" evidence="10">
    <location>
        <begin position="145"/>
        <end position="168"/>
    </location>
</feature>
<dbReference type="PANTHER" id="PTHR43184:SF12">
    <property type="entry name" value="SUGAR PHOSPHATE EXCHANGER 3"/>
    <property type="match status" value="1"/>
</dbReference>
<keyword evidence="7 10" id="KW-0472">Membrane</keyword>
<feature type="transmembrane region" description="Helical" evidence="10">
    <location>
        <begin position="211"/>
        <end position="232"/>
    </location>
</feature>
<dbReference type="SUPFAM" id="SSF103473">
    <property type="entry name" value="MFS general substrate transporter"/>
    <property type="match status" value="1"/>
</dbReference>
<protein>
    <recommendedName>
        <fullName evidence="8">Sugar phosphate exchanger 3</fullName>
    </recommendedName>
    <alternativeName>
        <fullName evidence="9">Solute carrier family 37 member 3</fullName>
    </alternativeName>
</protein>
<comment type="subcellular location">
    <subcellularLocation>
        <location evidence="1">Membrane</location>
        <topology evidence="1">Multi-pass membrane protein</topology>
    </subcellularLocation>
</comment>
<feature type="transmembrane region" description="Helical" evidence="10">
    <location>
        <begin position="87"/>
        <end position="107"/>
    </location>
</feature>
<organism evidence="12 13">
    <name type="scientific">Calicophoron daubneyi</name>
    <name type="common">Rumen fluke</name>
    <name type="synonym">Paramphistomum daubneyi</name>
    <dbReference type="NCBI Taxonomy" id="300641"/>
    <lineage>
        <taxon>Eukaryota</taxon>
        <taxon>Metazoa</taxon>
        <taxon>Spiralia</taxon>
        <taxon>Lophotrochozoa</taxon>
        <taxon>Platyhelminthes</taxon>
        <taxon>Trematoda</taxon>
        <taxon>Digenea</taxon>
        <taxon>Plagiorchiida</taxon>
        <taxon>Pronocephalata</taxon>
        <taxon>Paramphistomoidea</taxon>
        <taxon>Paramphistomidae</taxon>
        <taxon>Calicophoron</taxon>
    </lineage>
</organism>
<dbReference type="Gene3D" id="1.20.1250.20">
    <property type="entry name" value="MFS general substrate transporter like domains"/>
    <property type="match status" value="2"/>
</dbReference>
<evidence type="ECO:0000256" key="3">
    <source>
        <dbReference type="ARBA" id="ARBA00022448"/>
    </source>
</evidence>
<sequence>MTQLALGLRLLNRCLGPWNRTGGAIYICLISFLIYTSFNIARKPLSIVKPVMHGNCVEVAEREGKYIVAENETFCYWAPFDKDNYSSLFGTLDLVFLAAYAIGMYFTGHIGDRFHLRHFLTVTCLLTGLVTCVFGFGYYLKIHSFAFYAVVQLVAGICHSGAWPAVVACVGNWCGKTRRALIMGIWSTHSSVGCIVGSIMAGFFLRNGWGLSFVVPGILIAVVGVIIFFFLAPYPEEVGIQPPNTDVAKNDVNYAVQSDTNKNIGNKAKGTQGQAASSANVVAYGEVRNDAISIWSALRVPGVVEYSLCLFFCKLVSYTFLFWLPHYISEAGNLDPFVSAQLSTIFDFGGIIGAILAGFIMDQFSASASLCWVMLILGIPTLYLYRVYGLVSVSSCIGLLIPLGVFINGPYLLISTAISAELGIHQSLRSNARALSTVVGIVDATGSAGSAIGPLLCGVLRPFGWWAAFLMLMTSLLLAALFLSRLVLRDIQSCTQRRHE</sequence>
<evidence type="ECO:0000256" key="4">
    <source>
        <dbReference type="ARBA" id="ARBA00022597"/>
    </source>
</evidence>